<keyword evidence="1" id="KW-0472">Membrane</keyword>
<sequence>MSQQLIEGVSNTALLAITSLTLLASSYFFYQQLKPRNSAEYVRLDRMLNGIIPLMNSTIEDLESYYNKDTGKYFSDSEKDEDKGFRNKYYQEELLKVLIKIDGVEVVDVKDQEEKASLKARRKELIKTVQSVMKDIEQESFKSLILFIPDDDPEPEPPPPKPGQSLFTVAEVPTVAEPQTPEPLGIGLTLGTMTFFLDAVGKDGNNSSLIFFAGADELALTFDDDEGLDLDLLSRYVNLIGEA</sequence>
<comment type="caution">
    <text evidence="3">The sequence shown here is derived from an EMBL/GenBank/DDBJ whole genome shotgun (WGS) entry which is preliminary data.</text>
</comment>
<dbReference type="SUPFAM" id="SSF63491">
    <property type="entry name" value="BAG domain"/>
    <property type="match status" value="1"/>
</dbReference>
<dbReference type="GO" id="GO:0051087">
    <property type="term" value="F:protein-folding chaperone binding"/>
    <property type="evidence" value="ECO:0007669"/>
    <property type="project" value="InterPro"/>
</dbReference>
<dbReference type="InterPro" id="IPR003103">
    <property type="entry name" value="BAG_domain"/>
</dbReference>
<keyword evidence="1" id="KW-1133">Transmembrane helix</keyword>
<keyword evidence="1" id="KW-0812">Transmembrane</keyword>
<dbReference type="OrthoDB" id="417450at2759"/>
<keyword evidence="4" id="KW-1185">Reference proteome</keyword>
<evidence type="ECO:0000313" key="4">
    <source>
        <dbReference type="Proteomes" id="UP000774326"/>
    </source>
</evidence>
<dbReference type="Pfam" id="PF02179">
    <property type="entry name" value="BAG"/>
    <property type="match status" value="1"/>
</dbReference>
<reference evidence="3" key="2">
    <citation type="submission" date="2021-01" db="EMBL/GenBank/DDBJ databases">
        <authorList>
            <person name="Schikora-Tamarit M.A."/>
        </authorList>
    </citation>
    <scope>NUCLEOTIDE SEQUENCE</scope>
    <source>
        <strain evidence="3">CBS2887</strain>
    </source>
</reference>
<dbReference type="InterPro" id="IPR036533">
    <property type="entry name" value="BAG_dom_sf"/>
</dbReference>
<dbReference type="Gene3D" id="1.20.58.120">
    <property type="entry name" value="BAG domain"/>
    <property type="match status" value="1"/>
</dbReference>
<evidence type="ECO:0000256" key="1">
    <source>
        <dbReference type="SAM" id="Phobius"/>
    </source>
</evidence>
<accession>A0A9P8Q897</accession>
<gene>
    <name evidence="3" type="ORF">WICPIJ_002914</name>
</gene>
<dbReference type="AlphaFoldDB" id="A0A9P8Q897"/>
<feature type="domain" description="BAG" evidence="2">
    <location>
        <begin position="62"/>
        <end position="138"/>
    </location>
</feature>
<reference evidence="3" key="1">
    <citation type="journal article" date="2021" name="Open Biol.">
        <title>Shared evolutionary footprints suggest mitochondrial oxidative damage underlies multiple complex I losses in fungi.</title>
        <authorList>
            <person name="Schikora-Tamarit M.A."/>
            <person name="Marcet-Houben M."/>
            <person name="Nosek J."/>
            <person name="Gabaldon T."/>
        </authorList>
    </citation>
    <scope>NUCLEOTIDE SEQUENCE</scope>
    <source>
        <strain evidence="3">CBS2887</strain>
    </source>
</reference>
<evidence type="ECO:0000259" key="2">
    <source>
        <dbReference type="Pfam" id="PF02179"/>
    </source>
</evidence>
<name>A0A9P8Q897_WICPI</name>
<proteinExistence type="predicted"/>
<feature type="transmembrane region" description="Helical" evidence="1">
    <location>
        <begin position="12"/>
        <end position="30"/>
    </location>
</feature>
<dbReference type="Proteomes" id="UP000774326">
    <property type="component" value="Unassembled WGS sequence"/>
</dbReference>
<evidence type="ECO:0000313" key="3">
    <source>
        <dbReference type="EMBL" id="KAH3686108.1"/>
    </source>
</evidence>
<organism evidence="3 4">
    <name type="scientific">Wickerhamomyces pijperi</name>
    <name type="common">Yeast</name>
    <name type="synonym">Pichia pijperi</name>
    <dbReference type="NCBI Taxonomy" id="599730"/>
    <lineage>
        <taxon>Eukaryota</taxon>
        <taxon>Fungi</taxon>
        <taxon>Dikarya</taxon>
        <taxon>Ascomycota</taxon>
        <taxon>Saccharomycotina</taxon>
        <taxon>Saccharomycetes</taxon>
        <taxon>Phaffomycetales</taxon>
        <taxon>Wickerhamomycetaceae</taxon>
        <taxon>Wickerhamomyces</taxon>
    </lineage>
</organism>
<protein>
    <recommendedName>
        <fullName evidence="2">BAG domain-containing protein</fullName>
    </recommendedName>
</protein>
<dbReference type="EMBL" id="JAEUBG010001644">
    <property type="protein sequence ID" value="KAH3686108.1"/>
    <property type="molecule type" value="Genomic_DNA"/>
</dbReference>